<name>A0A0R3PID2_ANGCS</name>
<dbReference type="WBParaSite" id="ACOC_0000410901-mRNA-1">
    <property type="protein sequence ID" value="ACOC_0000410901-mRNA-1"/>
    <property type="gene ID" value="ACOC_0000410901"/>
</dbReference>
<dbReference type="WBParaSite" id="ACOC_0000341401-mRNA-1">
    <property type="protein sequence ID" value="ACOC_0000341401-mRNA-1"/>
    <property type="gene ID" value="ACOC_0000341401"/>
</dbReference>
<accession>A0A0R3PID2</accession>
<sequence length="77" mass="8832">MTELSEKKQKKVHNDCVPVLKEKIQGDENEHKLKQVLGDDDHKLFEFFGMVMELKVLEPLFTAAIVTFPPIMAFSSL</sequence>
<keyword evidence="3" id="KW-1185">Reference proteome</keyword>
<organism evidence="5">
    <name type="scientific">Angiostrongylus costaricensis</name>
    <name type="common">Nematode worm</name>
    <dbReference type="NCBI Taxonomy" id="334426"/>
    <lineage>
        <taxon>Eukaryota</taxon>
        <taxon>Metazoa</taxon>
        <taxon>Ecdysozoa</taxon>
        <taxon>Nematoda</taxon>
        <taxon>Chromadorea</taxon>
        <taxon>Rhabditida</taxon>
        <taxon>Rhabditina</taxon>
        <taxon>Rhabditomorpha</taxon>
        <taxon>Strongyloidea</taxon>
        <taxon>Metastrongylidae</taxon>
        <taxon>Angiostrongylus</taxon>
    </lineage>
</organism>
<evidence type="ECO:0000313" key="3">
    <source>
        <dbReference type="Proteomes" id="UP000267027"/>
    </source>
</evidence>
<dbReference type="EMBL" id="UYYA01002053">
    <property type="protein sequence ID" value="VDM55695.1"/>
    <property type="molecule type" value="Genomic_DNA"/>
</dbReference>
<evidence type="ECO:0000313" key="1">
    <source>
        <dbReference type="EMBL" id="VDM55000.1"/>
    </source>
</evidence>
<dbReference type="EMBL" id="UYYA01001022">
    <property type="protein sequence ID" value="VDM55000.1"/>
    <property type="molecule type" value="Genomic_DNA"/>
</dbReference>
<reference evidence="1 3" key="2">
    <citation type="submission" date="2018-11" db="EMBL/GenBank/DDBJ databases">
        <authorList>
            <consortium name="Pathogen Informatics"/>
        </authorList>
    </citation>
    <scope>NUCLEOTIDE SEQUENCE [LARGE SCALE GENOMIC DNA]</scope>
    <source>
        <strain evidence="1 3">Costa Rica</strain>
    </source>
</reference>
<protein>
    <submittedName>
        <fullName evidence="4 5">S ribonuclease</fullName>
    </submittedName>
</protein>
<proteinExistence type="predicted"/>
<evidence type="ECO:0000313" key="5">
    <source>
        <dbReference type="WBParaSite" id="ACOC_0000410901-mRNA-1"/>
    </source>
</evidence>
<evidence type="ECO:0000313" key="2">
    <source>
        <dbReference type="EMBL" id="VDM55695.1"/>
    </source>
</evidence>
<reference evidence="4 5" key="1">
    <citation type="submission" date="2017-02" db="UniProtKB">
        <authorList>
            <consortium name="WormBaseParasite"/>
        </authorList>
    </citation>
    <scope>IDENTIFICATION</scope>
</reference>
<dbReference type="AlphaFoldDB" id="A0A0R3PID2"/>
<evidence type="ECO:0000313" key="4">
    <source>
        <dbReference type="WBParaSite" id="ACOC_0000341401-mRNA-1"/>
    </source>
</evidence>
<dbReference type="Proteomes" id="UP000267027">
    <property type="component" value="Unassembled WGS sequence"/>
</dbReference>
<gene>
    <name evidence="1" type="ORF">ACOC_LOCUS3415</name>
    <name evidence="2" type="ORF">ACOC_LOCUS4110</name>
</gene>